<evidence type="ECO:0000256" key="3">
    <source>
        <dbReference type="ARBA" id="ARBA00022737"/>
    </source>
</evidence>
<dbReference type="InterPro" id="IPR011990">
    <property type="entry name" value="TPR-like_helical_dom_sf"/>
</dbReference>
<dbReference type="Pfam" id="PF01381">
    <property type="entry name" value="HTH_3"/>
    <property type="match status" value="1"/>
</dbReference>
<organism evidence="8 9">
    <name type="scientific">Kroppenstedtia eburnea</name>
    <dbReference type="NCBI Taxonomy" id="714067"/>
    <lineage>
        <taxon>Bacteria</taxon>
        <taxon>Bacillati</taxon>
        <taxon>Bacillota</taxon>
        <taxon>Bacilli</taxon>
        <taxon>Bacillales</taxon>
        <taxon>Thermoactinomycetaceae</taxon>
        <taxon>Kroppenstedtia</taxon>
    </lineage>
</organism>
<keyword evidence="4 6" id="KW-0802">TPR repeat</keyword>
<dbReference type="CDD" id="cd00093">
    <property type="entry name" value="HTH_XRE"/>
    <property type="match status" value="1"/>
</dbReference>
<dbReference type="GO" id="GO:0003677">
    <property type="term" value="F:DNA binding"/>
    <property type="evidence" value="ECO:0007669"/>
    <property type="project" value="InterPro"/>
</dbReference>
<evidence type="ECO:0000256" key="5">
    <source>
        <dbReference type="ARBA" id="ARBA00038253"/>
    </source>
</evidence>
<gene>
    <name evidence="8" type="ORF">SAMN05421790_103231</name>
</gene>
<evidence type="ECO:0000256" key="4">
    <source>
        <dbReference type="ARBA" id="ARBA00022803"/>
    </source>
</evidence>
<dbReference type="InterPro" id="IPR010982">
    <property type="entry name" value="Lambda_DNA-bd_dom_sf"/>
</dbReference>
<proteinExistence type="inferred from homology"/>
<dbReference type="GO" id="GO:0005737">
    <property type="term" value="C:cytoplasm"/>
    <property type="evidence" value="ECO:0007669"/>
    <property type="project" value="UniProtKB-SubCell"/>
</dbReference>
<dbReference type="SMART" id="SM00028">
    <property type="entry name" value="TPR"/>
    <property type="match status" value="6"/>
</dbReference>
<dbReference type="PROSITE" id="PS50005">
    <property type="entry name" value="TPR"/>
    <property type="match status" value="1"/>
</dbReference>
<dbReference type="Gene3D" id="1.10.260.40">
    <property type="entry name" value="lambda repressor-like DNA-binding domains"/>
    <property type="match status" value="1"/>
</dbReference>
<evidence type="ECO:0000256" key="2">
    <source>
        <dbReference type="ARBA" id="ARBA00022490"/>
    </source>
</evidence>
<keyword evidence="2" id="KW-0963">Cytoplasm</keyword>
<dbReference type="Pfam" id="PF13181">
    <property type="entry name" value="TPR_8"/>
    <property type="match status" value="2"/>
</dbReference>
<dbReference type="SUPFAM" id="SSF48452">
    <property type="entry name" value="TPR-like"/>
    <property type="match status" value="2"/>
</dbReference>
<evidence type="ECO:0000313" key="9">
    <source>
        <dbReference type="Proteomes" id="UP000186795"/>
    </source>
</evidence>
<reference evidence="9" key="1">
    <citation type="submission" date="2017-01" db="EMBL/GenBank/DDBJ databases">
        <authorList>
            <person name="Varghese N."/>
            <person name="Submissions S."/>
        </authorList>
    </citation>
    <scope>NUCLEOTIDE SEQUENCE [LARGE SCALE GENOMIC DNA]</scope>
    <source>
        <strain evidence="9">DSM 45196</strain>
    </source>
</reference>
<evidence type="ECO:0000256" key="1">
    <source>
        <dbReference type="ARBA" id="ARBA00004496"/>
    </source>
</evidence>
<evidence type="ECO:0000259" key="7">
    <source>
        <dbReference type="PROSITE" id="PS50943"/>
    </source>
</evidence>
<dbReference type="PANTHER" id="PTHR46630">
    <property type="entry name" value="TETRATRICOPEPTIDE REPEAT PROTEIN 29"/>
    <property type="match status" value="1"/>
</dbReference>
<dbReference type="SUPFAM" id="SSF47413">
    <property type="entry name" value="lambda repressor-like DNA-binding domains"/>
    <property type="match status" value="1"/>
</dbReference>
<protein>
    <submittedName>
        <fullName evidence="8">Tetratricopeptide repeat-containing protein</fullName>
    </submittedName>
</protein>
<dbReference type="EMBL" id="FTOD01000003">
    <property type="protein sequence ID" value="SIS64224.1"/>
    <property type="molecule type" value="Genomic_DNA"/>
</dbReference>
<dbReference type="Gene3D" id="1.25.40.10">
    <property type="entry name" value="Tetratricopeptide repeat domain"/>
    <property type="match status" value="2"/>
</dbReference>
<feature type="repeat" description="TPR" evidence="6">
    <location>
        <begin position="360"/>
        <end position="393"/>
    </location>
</feature>
<comment type="similarity">
    <text evidence="5">Belongs to the Rap family.</text>
</comment>
<dbReference type="RefSeq" id="WP_076524164.1">
    <property type="nucleotide sequence ID" value="NZ_CP048103.1"/>
</dbReference>
<sequence>MKTVELQEIGEIIRKIRKQRGLRLEDLADNNISPATISNIERGVPHVSMDKALYLLDKLKIETSQIPFLLMEEENELRNVELELEMVESLWKLKQYDKAMDKIEHLNLEDNHPLAATAAYLKGKCFVKKGNLKRAERAYYNAIKLANQHSSNNDKNIEAASFCELGICAYMQNDLEGAIQFTNSAWGAFKDNGDRQYVRFVIYRNKAVYLDKLGDIHAGIRVIEEVWDSLHEVEEVETQLTFYWLRAEFHRKTGGDNEALKYAKQGLDLAVKNNHSKYIFDFWTMLGCIYTSQNELDIAESCFDTALSAKDILSDQRTLSTTFAKLGVLYVHQNKDSEAKEAIRQAITCAENQNDLSQLTYALMVMGDLLKKNNEIREAIEYYQRALDFAQKHTLQRREYKLLFKLAECWHSLDEKEFQKCMLNMYQVKRLLKDKDGDFFDEMD</sequence>
<evidence type="ECO:0000256" key="6">
    <source>
        <dbReference type="PROSITE-ProRule" id="PRU00339"/>
    </source>
</evidence>
<evidence type="ECO:0000313" key="8">
    <source>
        <dbReference type="EMBL" id="SIS64224.1"/>
    </source>
</evidence>
<dbReference type="InterPro" id="IPR051476">
    <property type="entry name" value="Bac_ResReg_Asp_Phosphatase"/>
</dbReference>
<keyword evidence="9" id="KW-1185">Reference proteome</keyword>
<dbReference type="Pfam" id="PF13432">
    <property type="entry name" value="TPR_16"/>
    <property type="match status" value="1"/>
</dbReference>
<dbReference type="InterPro" id="IPR019734">
    <property type="entry name" value="TPR_rpt"/>
</dbReference>
<comment type="subcellular location">
    <subcellularLocation>
        <location evidence="1">Cytoplasm</location>
    </subcellularLocation>
</comment>
<dbReference type="OrthoDB" id="290878at2"/>
<keyword evidence="3" id="KW-0677">Repeat</keyword>
<name>A0A1N7KRM8_9BACL</name>
<dbReference type="PANTHER" id="PTHR46630:SF1">
    <property type="entry name" value="TETRATRICOPEPTIDE REPEAT PROTEIN 29"/>
    <property type="match status" value="1"/>
</dbReference>
<feature type="domain" description="HTH cro/C1-type" evidence="7">
    <location>
        <begin position="13"/>
        <end position="66"/>
    </location>
</feature>
<dbReference type="SMART" id="SM00530">
    <property type="entry name" value="HTH_XRE"/>
    <property type="match status" value="1"/>
</dbReference>
<accession>A0A1N7KRM8</accession>
<dbReference type="PROSITE" id="PS50943">
    <property type="entry name" value="HTH_CROC1"/>
    <property type="match status" value="1"/>
</dbReference>
<dbReference type="Proteomes" id="UP000186795">
    <property type="component" value="Unassembled WGS sequence"/>
</dbReference>
<dbReference type="InterPro" id="IPR001387">
    <property type="entry name" value="Cro/C1-type_HTH"/>
</dbReference>
<dbReference type="AlphaFoldDB" id="A0A1N7KRM8"/>